<feature type="compositionally biased region" description="Polar residues" evidence="1">
    <location>
        <begin position="1"/>
        <end position="21"/>
    </location>
</feature>
<dbReference type="Proteomes" id="UP000887013">
    <property type="component" value="Unassembled WGS sequence"/>
</dbReference>
<evidence type="ECO:0000313" key="3">
    <source>
        <dbReference type="Proteomes" id="UP000887013"/>
    </source>
</evidence>
<gene>
    <name evidence="2" type="ORF">NPIL_316731</name>
</gene>
<evidence type="ECO:0000313" key="2">
    <source>
        <dbReference type="EMBL" id="GFT91459.1"/>
    </source>
</evidence>
<dbReference type="InterPro" id="IPR012337">
    <property type="entry name" value="RNaseH-like_sf"/>
</dbReference>
<keyword evidence="3" id="KW-1185">Reference proteome</keyword>
<name>A0A8X6Q160_NEPPI</name>
<dbReference type="AlphaFoldDB" id="A0A8X6Q160"/>
<accession>A0A8X6Q160</accession>
<dbReference type="OrthoDB" id="8124016at2759"/>
<dbReference type="EMBL" id="BMAW01120921">
    <property type="protein sequence ID" value="GFT91459.1"/>
    <property type="molecule type" value="Genomic_DNA"/>
</dbReference>
<reference evidence="2" key="1">
    <citation type="submission" date="2020-08" db="EMBL/GenBank/DDBJ databases">
        <title>Multicomponent nature underlies the extraordinary mechanical properties of spider dragline silk.</title>
        <authorList>
            <person name="Kono N."/>
            <person name="Nakamura H."/>
            <person name="Mori M."/>
            <person name="Yoshida Y."/>
            <person name="Ohtoshi R."/>
            <person name="Malay A.D."/>
            <person name="Moran D.A.P."/>
            <person name="Tomita M."/>
            <person name="Numata K."/>
            <person name="Arakawa K."/>
        </authorList>
    </citation>
    <scope>NUCLEOTIDE SEQUENCE</scope>
</reference>
<comment type="caution">
    <text evidence="2">The sequence shown here is derived from an EMBL/GenBank/DDBJ whole genome shotgun (WGS) entry which is preliminary data.</text>
</comment>
<proteinExistence type="predicted"/>
<organism evidence="2 3">
    <name type="scientific">Nephila pilipes</name>
    <name type="common">Giant wood spider</name>
    <name type="synonym">Nephila maculata</name>
    <dbReference type="NCBI Taxonomy" id="299642"/>
    <lineage>
        <taxon>Eukaryota</taxon>
        <taxon>Metazoa</taxon>
        <taxon>Ecdysozoa</taxon>
        <taxon>Arthropoda</taxon>
        <taxon>Chelicerata</taxon>
        <taxon>Arachnida</taxon>
        <taxon>Araneae</taxon>
        <taxon>Araneomorphae</taxon>
        <taxon>Entelegynae</taxon>
        <taxon>Araneoidea</taxon>
        <taxon>Nephilidae</taxon>
        <taxon>Nephila</taxon>
    </lineage>
</organism>
<protein>
    <submittedName>
        <fullName evidence="2">BED-type domain-containing protein</fullName>
    </submittedName>
</protein>
<evidence type="ECO:0000256" key="1">
    <source>
        <dbReference type="SAM" id="MobiDB-lite"/>
    </source>
</evidence>
<sequence length="369" mass="41146">MASNMDTCEALTSSPPSTTNAVEEKAKGESSVNPAATAVGPMTDSLPTEASEEDTELFFTKHHEEIKTLIELRDAYALWVKRLSAASILDKIVLKVQKKTEKFKKIAEKKKETPKNVIPTKTQAKGMAPTKTMTKKNLKRAADSDGFQLPPKHLTVKAEKKETLEEIVSKLVCVDGFTVNAITKSNFIRKSLHDKGYSFPPNPSDVMKIVYKQYNVIKARVTNEISSKLNAGLRCSLTLDEFTSLKNRRYLNISVHFNEDEIFNLGMLRISGPFSAENCVKAVDTKLKEFGIITEKHIVACVTDGASMMVKFGKIMSSENHLSYAHAIHLAACDVLYNKQIDLGENIVEIEDKSHEEEDNDESEELIED</sequence>
<feature type="region of interest" description="Disordered" evidence="1">
    <location>
        <begin position="1"/>
        <end position="47"/>
    </location>
</feature>
<dbReference type="SUPFAM" id="SSF53098">
    <property type="entry name" value="Ribonuclease H-like"/>
    <property type="match status" value="1"/>
</dbReference>